<dbReference type="OMA" id="VEFMEEH"/>
<accession>A0A553PIB6</accession>
<dbReference type="STRING" id="6832.A0A553PIB6"/>
<dbReference type="GO" id="GO:0005802">
    <property type="term" value="C:trans-Golgi network"/>
    <property type="evidence" value="ECO:0007669"/>
    <property type="project" value="TreeGrafter"/>
</dbReference>
<keyword evidence="2" id="KW-1185">Reference proteome</keyword>
<dbReference type="GO" id="GO:0099518">
    <property type="term" value="P:vesicle cytoskeletal trafficking"/>
    <property type="evidence" value="ECO:0007669"/>
    <property type="project" value="TreeGrafter"/>
</dbReference>
<proteinExistence type="predicted"/>
<dbReference type="Proteomes" id="UP000318571">
    <property type="component" value="Chromosome 5"/>
</dbReference>
<dbReference type="PANTHER" id="PTHR18911">
    <property type="entry name" value="CTCL TUMOR ANTIGEN HD-CL-01"/>
    <property type="match status" value="1"/>
</dbReference>
<sequence>MSPSNFHSKKQAMLVPDSQVMVEKILKLQGKLAKKAEKVEFMEEHLSTLLEEIKKKNKIIQGYVMNQEPGALTPEAMDNNKRKISQSGGIMASLYSSKTSDSNMTLELSLEINQKLQAVLEDTLLKNITLKENINTLGNEIAKIASKPS</sequence>
<evidence type="ECO:0000313" key="2">
    <source>
        <dbReference type="Proteomes" id="UP000318571"/>
    </source>
</evidence>
<comment type="caution">
    <text evidence="1">The sequence shown here is derived from an EMBL/GenBank/DDBJ whole genome shotgun (WGS) entry which is preliminary data.</text>
</comment>
<name>A0A553PIB6_TIGCA</name>
<dbReference type="GO" id="GO:0031267">
    <property type="term" value="F:small GTPase binding"/>
    <property type="evidence" value="ECO:0007669"/>
    <property type="project" value="TreeGrafter"/>
</dbReference>
<dbReference type="InterPro" id="IPR038830">
    <property type="entry name" value="CCDC186"/>
</dbReference>
<organism evidence="1 2">
    <name type="scientific">Tigriopus californicus</name>
    <name type="common">Marine copepod</name>
    <dbReference type="NCBI Taxonomy" id="6832"/>
    <lineage>
        <taxon>Eukaryota</taxon>
        <taxon>Metazoa</taxon>
        <taxon>Ecdysozoa</taxon>
        <taxon>Arthropoda</taxon>
        <taxon>Crustacea</taxon>
        <taxon>Multicrustacea</taxon>
        <taxon>Hexanauplia</taxon>
        <taxon>Copepoda</taxon>
        <taxon>Harpacticoida</taxon>
        <taxon>Harpacticidae</taxon>
        <taxon>Tigriopus</taxon>
    </lineage>
</organism>
<dbReference type="AlphaFoldDB" id="A0A553PIB6"/>
<evidence type="ECO:0000313" key="1">
    <source>
        <dbReference type="EMBL" id="TRY77417.1"/>
    </source>
</evidence>
<dbReference type="EMBL" id="VCGU01000004">
    <property type="protein sequence ID" value="TRY77417.1"/>
    <property type="molecule type" value="Genomic_DNA"/>
</dbReference>
<dbReference type="PANTHER" id="PTHR18911:SF5">
    <property type="entry name" value="COILED-COIL DOMAIN-CONTAINING PROTEIN 186"/>
    <property type="match status" value="1"/>
</dbReference>
<gene>
    <name evidence="1" type="ORF">TCAL_12435</name>
</gene>
<protein>
    <submittedName>
        <fullName evidence="1">Uncharacterized protein</fullName>
    </submittedName>
</protein>
<reference evidence="1 2" key="1">
    <citation type="journal article" date="2018" name="Nat. Ecol. Evol.">
        <title>Genomic signatures of mitonuclear coevolution across populations of Tigriopus californicus.</title>
        <authorList>
            <person name="Barreto F.S."/>
            <person name="Watson E.T."/>
            <person name="Lima T.G."/>
            <person name="Willett C.S."/>
            <person name="Edmands S."/>
            <person name="Li W."/>
            <person name="Burton R.S."/>
        </authorList>
    </citation>
    <scope>NUCLEOTIDE SEQUENCE [LARGE SCALE GENOMIC DNA]</scope>
    <source>
        <strain evidence="1 2">San Diego</strain>
    </source>
</reference>